<protein>
    <submittedName>
        <fullName evidence="1">Uncharacterized protein</fullName>
    </submittedName>
</protein>
<feature type="non-terminal residue" evidence="1">
    <location>
        <position position="1"/>
    </location>
</feature>
<sequence length="41" mass="4748">VFGQVLCMKEIIKLTFDYKMGRVYSGSEKRVWSGIVYEGDN</sequence>
<dbReference type="AlphaFoldDB" id="L7JXG1"/>
<evidence type="ECO:0000313" key="2">
    <source>
        <dbReference type="Proteomes" id="UP000011185"/>
    </source>
</evidence>
<dbReference type="HOGENOM" id="CLU_3282350_0_0_1"/>
<dbReference type="VEuPathDB" id="MicrosporidiaDB:THOM_1393"/>
<dbReference type="InParanoid" id="L7JXG1"/>
<name>L7JXG1_TRAHO</name>
<evidence type="ECO:0000313" key="1">
    <source>
        <dbReference type="EMBL" id="ELQ75721.1"/>
    </source>
</evidence>
<reference evidence="1 2" key="1">
    <citation type="journal article" date="2012" name="PLoS Pathog.">
        <title>The genome of the obligate intracellular parasite Trachipleistophora hominis: new insights into microsporidian genome dynamics and reductive evolution.</title>
        <authorList>
            <person name="Heinz E."/>
            <person name="Williams T.A."/>
            <person name="Nakjang S."/>
            <person name="Noel C.J."/>
            <person name="Swan D.C."/>
            <person name="Goldberg A.V."/>
            <person name="Harris S.R."/>
            <person name="Weinmaier T."/>
            <person name="Markert S."/>
            <person name="Becher D."/>
            <person name="Bernhardt J."/>
            <person name="Dagan T."/>
            <person name="Hacker C."/>
            <person name="Lucocq J.M."/>
            <person name="Schweder T."/>
            <person name="Rattei T."/>
            <person name="Hall N."/>
            <person name="Hirt R.P."/>
            <person name="Embley T.M."/>
        </authorList>
    </citation>
    <scope>NUCLEOTIDE SEQUENCE [LARGE SCALE GENOMIC DNA]</scope>
</reference>
<keyword evidence="2" id="KW-1185">Reference proteome</keyword>
<accession>L7JXG1</accession>
<dbReference type="Proteomes" id="UP000011185">
    <property type="component" value="Unassembled WGS sequence"/>
</dbReference>
<organism evidence="1 2">
    <name type="scientific">Trachipleistophora hominis</name>
    <name type="common">Microsporidian parasite</name>
    <dbReference type="NCBI Taxonomy" id="72359"/>
    <lineage>
        <taxon>Eukaryota</taxon>
        <taxon>Fungi</taxon>
        <taxon>Fungi incertae sedis</taxon>
        <taxon>Microsporidia</taxon>
        <taxon>Pleistophoridae</taxon>
        <taxon>Trachipleistophora</taxon>
    </lineage>
</organism>
<proteinExistence type="predicted"/>
<gene>
    <name evidence="1" type="ORF">THOM_1393</name>
</gene>
<dbReference type="EMBL" id="JH993935">
    <property type="protein sequence ID" value="ELQ75721.1"/>
    <property type="molecule type" value="Genomic_DNA"/>
</dbReference>